<proteinExistence type="predicted"/>
<reference evidence="2 3" key="1">
    <citation type="journal article" date="2018" name="Front. Plant Sci.">
        <title>Red Clover (Trifolium pratense) and Zigzag Clover (T. medium) - A Picture of Genomic Similarities and Differences.</title>
        <authorList>
            <person name="Dluhosova J."/>
            <person name="Istvanek J."/>
            <person name="Nedelnik J."/>
            <person name="Repkova J."/>
        </authorList>
    </citation>
    <scope>NUCLEOTIDE SEQUENCE [LARGE SCALE GENOMIC DNA]</scope>
    <source>
        <strain evidence="3">cv. 10/8</strain>
        <tissue evidence="2">Leaf</tissue>
    </source>
</reference>
<dbReference type="AlphaFoldDB" id="A0A392TMV4"/>
<keyword evidence="3" id="KW-1185">Reference proteome</keyword>
<accession>A0A392TMV4</accession>
<feature type="region of interest" description="Disordered" evidence="1">
    <location>
        <begin position="1"/>
        <end position="69"/>
    </location>
</feature>
<sequence length="69" mass="7565">MASVSHNQRDGDDDTVPRSPPRESDPVLTLVGNNQDQTPVDNTGDPRDGRETSFSDEDGDDVPILTERQ</sequence>
<protein>
    <submittedName>
        <fullName evidence="2">Uncharacterized protein</fullName>
    </submittedName>
</protein>
<feature type="compositionally biased region" description="Basic and acidic residues" evidence="1">
    <location>
        <begin position="44"/>
        <end position="53"/>
    </location>
</feature>
<evidence type="ECO:0000256" key="1">
    <source>
        <dbReference type="SAM" id="MobiDB-lite"/>
    </source>
</evidence>
<dbReference type="Proteomes" id="UP000265520">
    <property type="component" value="Unassembled WGS sequence"/>
</dbReference>
<feature type="compositionally biased region" description="Polar residues" evidence="1">
    <location>
        <begin position="31"/>
        <end position="41"/>
    </location>
</feature>
<evidence type="ECO:0000313" key="2">
    <source>
        <dbReference type="EMBL" id="MCI62473.1"/>
    </source>
</evidence>
<name>A0A392TMV4_9FABA</name>
<feature type="non-terminal residue" evidence="2">
    <location>
        <position position="69"/>
    </location>
</feature>
<evidence type="ECO:0000313" key="3">
    <source>
        <dbReference type="Proteomes" id="UP000265520"/>
    </source>
</evidence>
<organism evidence="2 3">
    <name type="scientific">Trifolium medium</name>
    <dbReference type="NCBI Taxonomy" id="97028"/>
    <lineage>
        <taxon>Eukaryota</taxon>
        <taxon>Viridiplantae</taxon>
        <taxon>Streptophyta</taxon>
        <taxon>Embryophyta</taxon>
        <taxon>Tracheophyta</taxon>
        <taxon>Spermatophyta</taxon>
        <taxon>Magnoliopsida</taxon>
        <taxon>eudicotyledons</taxon>
        <taxon>Gunneridae</taxon>
        <taxon>Pentapetalae</taxon>
        <taxon>rosids</taxon>
        <taxon>fabids</taxon>
        <taxon>Fabales</taxon>
        <taxon>Fabaceae</taxon>
        <taxon>Papilionoideae</taxon>
        <taxon>50 kb inversion clade</taxon>
        <taxon>NPAAA clade</taxon>
        <taxon>Hologalegina</taxon>
        <taxon>IRL clade</taxon>
        <taxon>Trifolieae</taxon>
        <taxon>Trifolium</taxon>
    </lineage>
</organism>
<comment type="caution">
    <text evidence="2">The sequence shown here is derived from an EMBL/GenBank/DDBJ whole genome shotgun (WGS) entry which is preliminary data.</text>
</comment>
<dbReference type="EMBL" id="LXQA010619536">
    <property type="protein sequence ID" value="MCI62473.1"/>
    <property type="molecule type" value="Genomic_DNA"/>
</dbReference>